<dbReference type="SMART" id="SM00129">
    <property type="entry name" value="KISc"/>
    <property type="match status" value="1"/>
</dbReference>
<evidence type="ECO:0000256" key="3">
    <source>
        <dbReference type="ARBA" id="ARBA00022840"/>
    </source>
</evidence>
<evidence type="ECO:0000256" key="8">
    <source>
        <dbReference type="SAM" id="MobiDB-lite"/>
    </source>
</evidence>
<feature type="region of interest" description="Disordered" evidence="8">
    <location>
        <begin position="921"/>
        <end position="943"/>
    </location>
</feature>
<evidence type="ECO:0000313" key="11">
    <source>
        <dbReference type="Proteomes" id="UP001515480"/>
    </source>
</evidence>
<evidence type="ECO:0000256" key="2">
    <source>
        <dbReference type="ARBA" id="ARBA00022741"/>
    </source>
</evidence>
<sequence>MRARRSAPLTVPPSRTDDDSMVKAPPAKDVEEQQRAKEQRMVIGVRVRPMSAKELKRGSTDVLEVKDASKVFAYDPDDKMGGLDYLRLDKTKDKAYQFDHAFGAESTSEDVYERCVRRVVKAVVEGFHGSCFAYGATGSGKTYTMMGAPEAPGVMPLAVSDLFNLVADDDDSTWRFGLTYVEIYNERVKDLLNPESKTDLEVREDAKKGTHIQGAVEVGVSSLQEIMEHMSRGSLHRTTEATNCNEVSSRSHAVLQVVVQAVQRYGEGGGQTRRVSKLSLIDLAGSERAYKTDNRGQRLMEGRNINRSLLSLANCINALADRTKKDLKHVPYRDSKLTRLLRDSLSGTSVSSMLCAVSPASDQFEETLNTLKYANRAKQMAPPSIPMRQVQNYNKVDEQVEVLKQLKESLVHLTRNLSSPDRTAMKPQDDDGRRGRRERHPSPPPPTQQNAQGKSRAPTPAAPAPAAPLAVDVGATPPKAAAPLGAGLGMEGSVMAVAAACESGNASMADVHHALASLIEREPEARANPSVQAAYQALDNMEAEEVESISAECALLWREQQGLLTDLASAQSEAKIAHLKLAWVEASGEGDTGAPMVEKEKRALRQRMRVEEETAARLRSDLAENRQSLRQLQEEIPQRLVSSQRLSQLRLVMKHHQAAADAVRFKQQARGKVALVKELLETWHPGIPQPLHDELRHLFDLSVPADSTPSAEAAPRTPPAAAVDDSSFTARGGADVLTIEEQGDDEEGPYLLSQDGTVTPWRTLGALAMRAAQEAEGEDTSKIVGEVFRRATEELKNARTRRLGLMRFVDEVASPKAARSLAVRAENCAASPAGATSLPPADEGSAANVPRRAIVEDEGFNAATSKLSQDERFRDGLTREQRMGGDKLGIGSKGEALAVSYKDDPLMQSYYPSLPAWMAGDPPAADGAEDGSERPKQVSRSGYNSQILEALRLGASLENGGEEAPAAAPSARTSTSGIPRPGARAASAPRTRPERAERSRPQTGGDNPGYQAQSPRATPGRNPQVGCVDSVMSKPPTRSPPLASLPTSPRADSVMRATRVISKRVDRLRYEEHPDRTRRRQVATGVCLRAGDPHGSHPACHSSNSNENVLLKVVASRGARTFKLLRVISRMCFHACLARRRQFQLA</sequence>
<keyword evidence="3 6" id="KW-0067">ATP-binding</keyword>
<dbReference type="PROSITE" id="PS00411">
    <property type="entry name" value="KINESIN_MOTOR_1"/>
    <property type="match status" value="1"/>
</dbReference>
<dbReference type="PANTHER" id="PTHR47968">
    <property type="entry name" value="CENTROMERE PROTEIN E"/>
    <property type="match status" value="1"/>
</dbReference>
<evidence type="ECO:0000259" key="9">
    <source>
        <dbReference type="PROSITE" id="PS50067"/>
    </source>
</evidence>
<dbReference type="InterPro" id="IPR027417">
    <property type="entry name" value="P-loop_NTPase"/>
</dbReference>
<dbReference type="PRINTS" id="PR00380">
    <property type="entry name" value="KINESINHEAVY"/>
</dbReference>
<dbReference type="PROSITE" id="PS50067">
    <property type="entry name" value="KINESIN_MOTOR_2"/>
    <property type="match status" value="1"/>
</dbReference>
<keyword evidence="4 7" id="KW-0175">Coiled coil</keyword>
<feature type="binding site" evidence="6">
    <location>
        <begin position="135"/>
        <end position="142"/>
    </location>
    <ligand>
        <name>ATP</name>
        <dbReference type="ChEBI" id="CHEBI:30616"/>
    </ligand>
</feature>
<dbReference type="Gene3D" id="3.40.850.10">
    <property type="entry name" value="Kinesin motor domain"/>
    <property type="match status" value="1"/>
</dbReference>
<feature type="compositionally biased region" description="Basic and acidic residues" evidence="8">
    <location>
        <begin position="991"/>
        <end position="1000"/>
    </location>
</feature>
<dbReference type="GO" id="GO:0008017">
    <property type="term" value="F:microtubule binding"/>
    <property type="evidence" value="ECO:0007669"/>
    <property type="project" value="InterPro"/>
</dbReference>
<evidence type="ECO:0000256" key="5">
    <source>
        <dbReference type="ARBA" id="ARBA00023175"/>
    </source>
</evidence>
<organism evidence="10 11">
    <name type="scientific">Prymnesium parvum</name>
    <name type="common">Toxic golden alga</name>
    <dbReference type="NCBI Taxonomy" id="97485"/>
    <lineage>
        <taxon>Eukaryota</taxon>
        <taxon>Haptista</taxon>
        <taxon>Haptophyta</taxon>
        <taxon>Prymnesiophyceae</taxon>
        <taxon>Prymnesiales</taxon>
        <taxon>Prymnesiaceae</taxon>
        <taxon>Prymnesium</taxon>
    </lineage>
</organism>
<evidence type="ECO:0000256" key="1">
    <source>
        <dbReference type="ARBA" id="ARBA00022701"/>
    </source>
</evidence>
<keyword evidence="5 6" id="KW-0505">Motor protein</keyword>
<dbReference type="SUPFAM" id="SSF52540">
    <property type="entry name" value="P-loop containing nucleoside triphosphate hydrolases"/>
    <property type="match status" value="1"/>
</dbReference>
<feature type="compositionally biased region" description="Basic and acidic residues" evidence="8">
    <location>
        <begin position="15"/>
        <end position="37"/>
    </location>
</feature>
<feature type="compositionally biased region" description="Low complexity" evidence="8">
    <location>
        <begin position="962"/>
        <end position="990"/>
    </location>
</feature>
<dbReference type="GO" id="GO:0007018">
    <property type="term" value="P:microtubule-based movement"/>
    <property type="evidence" value="ECO:0007669"/>
    <property type="project" value="InterPro"/>
</dbReference>
<dbReference type="Pfam" id="PF00225">
    <property type="entry name" value="Kinesin"/>
    <property type="match status" value="1"/>
</dbReference>
<gene>
    <name evidence="10" type="ORF">AB1Y20_011707</name>
</gene>
<feature type="compositionally biased region" description="Low complexity" evidence="8">
    <location>
        <begin position="707"/>
        <end position="722"/>
    </location>
</feature>
<proteinExistence type="inferred from homology"/>
<evidence type="ECO:0000256" key="6">
    <source>
        <dbReference type="PROSITE-ProRule" id="PRU00283"/>
    </source>
</evidence>
<feature type="region of interest" description="Disordered" evidence="8">
    <location>
        <begin position="865"/>
        <end position="888"/>
    </location>
</feature>
<comment type="caution">
    <text evidence="10">The sequence shown here is derived from an EMBL/GenBank/DDBJ whole genome shotgun (WGS) entry which is preliminary data.</text>
</comment>
<dbReference type="GO" id="GO:0005874">
    <property type="term" value="C:microtubule"/>
    <property type="evidence" value="ECO:0007669"/>
    <property type="project" value="UniProtKB-KW"/>
</dbReference>
<keyword evidence="11" id="KW-1185">Reference proteome</keyword>
<evidence type="ECO:0000313" key="10">
    <source>
        <dbReference type="EMBL" id="KAL1499504.1"/>
    </source>
</evidence>
<comment type="similarity">
    <text evidence="6">Belongs to the TRAFAC class myosin-kinesin ATPase superfamily. Kinesin family.</text>
</comment>
<feature type="region of interest" description="Disordered" evidence="8">
    <location>
        <begin position="413"/>
        <end position="471"/>
    </location>
</feature>
<feature type="region of interest" description="Disordered" evidence="8">
    <location>
        <begin position="1"/>
        <end position="37"/>
    </location>
</feature>
<feature type="region of interest" description="Disordered" evidence="8">
    <location>
        <begin position="959"/>
        <end position="1052"/>
    </location>
</feature>
<feature type="compositionally biased region" description="Basic and acidic residues" evidence="8">
    <location>
        <begin position="423"/>
        <end position="433"/>
    </location>
</feature>
<dbReference type="Proteomes" id="UP001515480">
    <property type="component" value="Unassembled WGS sequence"/>
</dbReference>
<feature type="compositionally biased region" description="Basic and acidic residues" evidence="8">
    <location>
        <begin position="868"/>
        <end position="885"/>
    </location>
</feature>
<dbReference type="InterPro" id="IPR027640">
    <property type="entry name" value="Kinesin-like_fam"/>
</dbReference>
<evidence type="ECO:0000256" key="7">
    <source>
        <dbReference type="SAM" id="Coils"/>
    </source>
</evidence>
<name>A0AB34IHB0_PRYPA</name>
<feature type="coiled-coil region" evidence="7">
    <location>
        <begin position="601"/>
        <end position="635"/>
    </location>
</feature>
<dbReference type="InterPro" id="IPR019821">
    <property type="entry name" value="Kinesin_motor_CS"/>
</dbReference>
<dbReference type="InterPro" id="IPR036961">
    <property type="entry name" value="Kinesin_motor_dom_sf"/>
</dbReference>
<protein>
    <recommendedName>
        <fullName evidence="9">Kinesin motor domain-containing protein</fullName>
    </recommendedName>
</protein>
<dbReference type="GO" id="GO:0003777">
    <property type="term" value="F:microtubule motor activity"/>
    <property type="evidence" value="ECO:0007669"/>
    <property type="project" value="InterPro"/>
</dbReference>
<dbReference type="AlphaFoldDB" id="A0AB34IHB0"/>
<feature type="domain" description="Kinesin motor" evidence="9">
    <location>
        <begin position="40"/>
        <end position="380"/>
    </location>
</feature>
<evidence type="ECO:0000256" key="4">
    <source>
        <dbReference type="ARBA" id="ARBA00023054"/>
    </source>
</evidence>
<dbReference type="InterPro" id="IPR001752">
    <property type="entry name" value="Kinesin_motor_dom"/>
</dbReference>
<dbReference type="GO" id="GO:0005524">
    <property type="term" value="F:ATP binding"/>
    <property type="evidence" value="ECO:0007669"/>
    <property type="project" value="UniProtKB-UniRule"/>
</dbReference>
<feature type="compositionally biased region" description="Polar residues" evidence="8">
    <location>
        <begin position="1002"/>
        <end position="1016"/>
    </location>
</feature>
<accession>A0AB34IHB0</accession>
<feature type="region of interest" description="Disordered" evidence="8">
    <location>
        <begin position="706"/>
        <end position="726"/>
    </location>
</feature>
<dbReference type="PANTHER" id="PTHR47968:SF13">
    <property type="entry name" value="KINESIN-LIKE PROTEIN KIF19 ISOFORM X1"/>
    <property type="match status" value="1"/>
</dbReference>
<dbReference type="EMBL" id="JBGBPQ010000025">
    <property type="protein sequence ID" value="KAL1499504.1"/>
    <property type="molecule type" value="Genomic_DNA"/>
</dbReference>
<reference evidence="10 11" key="1">
    <citation type="journal article" date="2024" name="Science">
        <title>Giant polyketide synthase enzymes in the biosynthesis of giant marine polyether toxins.</title>
        <authorList>
            <person name="Fallon T.R."/>
            <person name="Shende V.V."/>
            <person name="Wierzbicki I.H."/>
            <person name="Pendleton A.L."/>
            <person name="Watervoot N.F."/>
            <person name="Auber R.P."/>
            <person name="Gonzalez D.J."/>
            <person name="Wisecaver J.H."/>
            <person name="Moore B.S."/>
        </authorList>
    </citation>
    <scope>NUCLEOTIDE SEQUENCE [LARGE SCALE GENOMIC DNA]</scope>
    <source>
        <strain evidence="10 11">12B1</strain>
    </source>
</reference>
<keyword evidence="1" id="KW-0493">Microtubule</keyword>
<keyword evidence="2 6" id="KW-0547">Nucleotide-binding</keyword>